<dbReference type="EMBL" id="GL379820">
    <property type="protein sequence ID" value="EGT47529.1"/>
    <property type="molecule type" value="Genomic_DNA"/>
</dbReference>
<dbReference type="HOGENOM" id="CLU_1733083_0_0_1"/>
<dbReference type="InParanoid" id="G0MY78"/>
<gene>
    <name evidence="1" type="ORF">CAEBREN_25973</name>
</gene>
<sequence>MEREMLIGHVVQRAVEAVLNNPGVTTLNPEHMHFFRAGMEECRRQLNVTFKSTQTMTICAFNLPDWQVARCMRGLRYVQSLQDYVAQNDIEDNFIFNVLRTAKKLLEVIICLGEKTFTPEGQEAAIELYEIFENLPDIGDFVFEREQALHS</sequence>
<evidence type="ECO:0000313" key="1">
    <source>
        <dbReference type="EMBL" id="EGT47529.1"/>
    </source>
</evidence>
<keyword evidence="2" id="KW-1185">Reference proteome</keyword>
<dbReference type="AlphaFoldDB" id="G0MY78"/>
<reference evidence="2" key="1">
    <citation type="submission" date="2011-07" db="EMBL/GenBank/DDBJ databases">
        <authorList>
            <consortium name="Caenorhabditis brenneri Sequencing and Analysis Consortium"/>
            <person name="Wilson R.K."/>
        </authorList>
    </citation>
    <scope>NUCLEOTIDE SEQUENCE [LARGE SCALE GENOMIC DNA]</scope>
    <source>
        <strain evidence="2">PB2801</strain>
    </source>
</reference>
<organism evidence="2">
    <name type="scientific">Caenorhabditis brenneri</name>
    <name type="common">Nematode worm</name>
    <dbReference type="NCBI Taxonomy" id="135651"/>
    <lineage>
        <taxon>Eukaryota</taxon>
        <taxon>Metazoa</taxon>
        <taxon>Ecdysozoa</taxon>
        <taxon>Nematoda</taxon>
        <taxon>Chromadorea</taxon>
        <taxon>Rhabditida</taxon>
        <taxon>Rhabditina</taxon>
        <taxon>Rhabditomorpha</taxon>
        <taxon>Rhabditoidea</taxon>
        <taxon>Rhabditidae</taxon>
        <taxon>Peloderinae</taxon>
        <taxon>Caenorhabditis</taxon>
    </lineage>
</organism>
<evidence type="ECO:0000313" key="2">
    <source>
        <dbReference type="Proteomes" id="UP000008068"/>
    </source>
</evidence>
<dbReference type="Proteomes" id="UP000008068">
    <property type="component" value="Unassembled WGS sequence"/>
</dbReference>
<protein>
    <submittedName>
        <fullName evidence="1">Uncharacterized protein</fullName>
    </submittedName>
</protein>
<name>G0MY78_CAEBE</name>
<accession>G0MY78</accession>
<proteinExistence type="predicted"/>